<evidence type="ECO:0000256" key="2">
    <source>
        <dbReference type="SAM" id="MobiDB-lite"/>
    </source>
</evidence>
<dbReference type="Pfam" id="PF12578">
    <property type="entry name" value="3-PAP"/>
    <property type="match status" value="1"/>
</dbReference>
<dbReference type="InterPro" id="IPR030564">
    <property type="entry name" value="Myotubularin"/>
</dbReference>
<feature type="domain" description="Myotubularin phosphatase" evidence="4">
    <location>
        <begin position="210"/>
        <end position="647"/>
    </location>
</feature>
<reference evidence="5" key="2">
    <citation type="submission" date="2025-09" db="UniProtKB">
        <authorList>
            <consortium name="Ensembl"/>
        </authorList>
    </citation>
    <scope>IDENTIFICATION</scope>
</reference>
<feature type="region of interest" description="Disordered" evidence="2">
    <location>
        <begin position="684"/>
        <end position="726"/>
    </location>
</feature>
<evidence type="ECO:0000259" key="4">
    <source>
        <dbReference type="PROSITE" id="PS51339"/>
    </source>
</evidence>
<protein>
    <submittedName>
        <fullName evidence="5">Myotubularin related protein 10</fullName>
    </submittedName>
</protein>
<dbReference type="PANTHER" id="PTHR10807:SF39">
    <property type="entry name" value="MYOTUBULARIN-RELATED PROTEIN 10"/>
    <property type="match status" value="1"/>
</dbReference>
<accession>A0A3B3VBK6</accession>
<name>A0A3B3VBK6_9TELE</name>
<keyword evidence="3" id="KW-0472">Membrane</keyword>
<dbReference type="PANTHER" id="PTHR10807">
    <property type="entry name" value="MYOTUBULARIN-RELATED"/>
    <property type="match status" value="1"/>
</dbReference>
<organism evidence="5 6">
    <name type="scientific">Poecilia latipinna</name>
    <name type="common">sailfin molly</name>
    <dbReference type="NCBI Taxonomy" id="48699"/>
    <lineage>
        <taxon>Eukaryota</taxon>
        <taxon>Metazoa</taxon>
        <taxon>Chordata</taxon>
        <taxon>Craniata</taxon>
        <taxon>Vertebrata</taxon>
        <taxon>Euteleostomi</taxon>
        <taxon>Actinopterygii</taxon>
        <taxon>Neopterygii</taxon>
        <taxon>Teleostei</taxon>
        <taxon>Neoteleostei</taxon>
        <taxon>Acanthomorphata</taxon>
        <taxon>Ovalentaria</taxon>
        <taxon>Atherinomorphae</taxon>
        <taxon>Cyprinodontiformes</taxon>
        <taxon>Poeciliidae</taxon>
        <taxon>Poeciliinae</taxon>
        <taxon>Poecilia</taxon>
    </lineage>
</organism>
<dbReference type="GO" id="GO:0005737">
    <property type="term" value="C:cytoplasm"/>
    <property type="evidence" value="ECO:0007669"/>
    <property type="project" value="TreeGrafter"/>
</dbReference>
<sequence>MFSGKPMKPTFKCYLPPAQVFLFFFCILSEITKGYILHACILLSIIVNEVNFVRKCIVGTDSSQSDLWGRLICTNFKVSFIPQEPPPKQKSQLSHLLLGQQDISLTCLDQVVTVNDTRGKKKVLGSNQKLKFNPMELILYCKDLRVIRFCFDEAGPESAKKVCLAIAHYSHPADLHLLFGFEYQGLRYHQSKGDLVNGSNPNGGIQTPMFDRPSDWDREIKRTGASEWRVCSINEKYVVSESLPEYVVVPVSLTDQELKQLSPLFNDGRVPLWCWNHRNGSALVRMAGQTEPLAQRKTELKIFTAITRSHPQRREVTFTDLDRNLPNIQEIQGAFVKARQICTLDPFEESEERWLSSMENSRWLEYVRMFLKVSAETVYNLDGKNVSVVLLEEEDRDLNCVVSSLVQLMLDPHYRSLNGFQSLVQKEWVMAGHRFLDRCNHLKKNDNKESPLFTLFLDCVWQLTNQYPAAFEFTEAYLTVLSDSMWIPLFSTFLFNSSKQCTQLLQDFAKSKAIPPGETHTAIFPPVWKWSQQFSARDQTLFNNPMYVGKGAACVQNGEVKTFQRTKKAFSSTVRISSTSQRNGVKGDEETLQRRGSLGLKAEFSPVKDESPSERFFRDWFSRPADQQGVLIPYVLPSHVVLWKLFFLRWVPEACIPHGGPATVYHKVSQLVDEIETLQNKLRQYKGPSPHSTPGPRPGGPPSDQRRMYFKASSPDDPPTSPNVLNSSFPFNPVGNLCRRGVPGTPISKFLNGAKTWLSTETLANDTF</sequence>
<dbReference type="SUPFAM" id="SSF50729">
    <property type="entry name" value="PH domain-like"/>
    <property type="match status" value="1"/>
</dbReference>
<dbReference type="Gene3D" id="2.30.29.30">
    <property type="entry name" value="Pleckstrin-homology domain (PH domain)/Phosphotyrosine-binding domain (PTB)"/>
    <property type="match status" value="1"/>
</dbReference>
<dbReference type="InterPro" id="IPR010569">
    <property type="entry name" value="Myotubularin-like_Pase_dom"/>
</dbReference>
<dbReference type="GO" id="GO:0016020">
    <property type="term" value="C:membrane"/>
    <property type="evidence" value="ECO:0007669"/>
    <property type="project" value="TreeGrafter"/>
</dbReference>
<reference evidence="5" key="1">
    <citation type="submission" date="2025-08" db="UniProtKB">
        <authorList>
            <consortium name="Ensembl"/>
        </authorList>
    </citation>
    <scope>IDENTIFICATION</scope>
</reference>
<evidence type="ECO:0000313" key="6">
    <source>
        <dbReference type="Proteomes" id="UP000261500"/>
    </source>
</evidence>
<keyword evidence="3" id="KW-1133">Transmembrane helix</keyword>
<dbReference type="GeneTree" id="ENSGT00940000156900"/>
<dbReference type="Proteomes" id="UP000261500">
    <property type="component" value="Unplaced"/>
</dbReference>
<evidence type="ECO:0000313" key="5">
    <source>
        <dbReference type="Ensembl" id="ENSPLAP00000023145.1"/>
    </source>
</evidence>
<dbReference type="InterPro" id="IPR022587">
    <property type="entry name" value="MTMR12-like_C"/>
</dbReference>
<dbReference type="SUPFAM" id="SSF52799">
    <property type="entry name" value="(Phosphotyrosine protein) phosphatases II"/>
    <property type="match status" value="1"/>
</dbReference>
<dbReference type="InterPro" id="IPR029021">
    <property type="entry name" value="Prot-tyrosine_phosphatase-like"/>
</dbReference>
<keyword evidence="3" id="KW-0812">Transmembrane</keyword>
<proteinExistence type="inferred from homology"/>
<evidence type="ECO:0000256" key="3">
    <source>
        <dbReference type="SAM" id="Phobius"/>
    </source>
</evidence>
<feature type="compositionally biased region" description="Pro residues" evidence="2">
    <location>
        <begin position="691"/>
        <end position="701"/>
    </location>
</feature>
<keyword evidence="6" id="KW-1185">Reference proteome</keyword>
<evidence type="ECO:0000256" key="1">
    <source>
        <dbReference type="ARBA" id="ARBA00007471"/>
    </source>
</evidence>
<dbReference type="AlphaFoldDB" id="A0A3B3VBK6"/>
<dbReference type="Ensembl" id="ENSPLAT00000006666.1">
    <property type="protein sequence ID" value="ENSPLAP00000023145.1"/>
    <property type="gene ID" value="ENSPLAG00000008326.1"/>
</dbReference>
<feature type="transmembrane region" description="Helical" evidence="3">
    <location>
        <begin position="21"/>
        <end position="47"/>
    </location>
</feature>
<dbReference type="Pfam" id="PF06602">
    <property type="entry name" value="Myotub-related"/>
    <property type="match status" value="2"/>
</dbReference>
<dbReference type="GO" id="GO:0046856">
    <property type="term" value="P:phosphatidylinositol dephosphorylation"/>
    <property type="evidence" value="ECO:0007669"/>
    <property type="project" value="TreeGrafter"/>
</dbReference>
<comment type="similarity">
    <text evidence="1">Belongs to the protein-tyrosine phosphatase family. Non-receptor class myotubularin subfamily.</text>
</comment>
<dbReference type="InterPro" id="IPR011993">
    <property type="entry name" value="PH-like_dom_sf"/>
</dbReference>
<dbReference type="STRING" id="48699.ENSPLAP00000023145"/>
<dbReference type="PROSITE" id="PS51339">
    <property type="entry name" value="PPASE_MYOTUBULARIN"/>
    <property type="match status" value="1"/>
</dbReference>